<dbReference type="PANTHER" id="PTHR37017:SF11">
    <property type="entry name" value="ESTERASE_LIPASE_THIOESTERASE DOMAIN-CONTAINING PROTEIN"/>
    <property type="match status" value="1"/>
</dbReference>
<dbReference type="Pfam" id="PF12697">
    <property type="entry name" value="Abhydrolase_6"/>
    <property type="match status" value="1"/>
</dbReference>
<comment type="caution">
    <text evidence="2">The sequence shown here is derived from an EMBL/GenBank/DDBJ whole genome shotgun (WGS) entry which is preliminary data.</text>
</comment>
<dbReference type="PANTHER" id="PTHR37017">
    <property type="entry name" value="AB HYDROLASE-1 DOMAIN-CONTAINING PROTEIN-RELATED"/>
    <property type="match status" value="1"/>
</dbReference>
<dbReference type="InterPro" id="IPR052897">
    <property type="entry name" value="Sec-Metab_Biosynth_Hydrolase"/>
</dbReference>
<dbReference type="GO" id="GO:0016787">
    <property type="term" value="F:hydrolase activity"/>
    <property type="evidence" value="ECO:0007669"/>
    <property type="project" value="UniProtKB-KW"/>
</dbReference>
<dbReference type="Gene3D" id="3.40.50.1820">
    <property type="entry name" value="alpha/beta hydrolase"/>
    <property type="match status" value="1"/>
</dbReference>
<evidence type="ECO:0000259" key="1">
    <source>
        <dbReference type="Pfam" id="PF12697"/>
    </source>
</evidence>
<dbReference type="EMBL" id="JBFXLT010000095">
    <property type="protein sequence ID" value="KAL2809148.1"/>
    <property type="molecule type" value="Genomic_DNA"/>
</dbReference>
<dbReference type="SUPFAM" id="SSF53474">
    <property type="entry name" value="alpha/beta-Hydrolases"/>
    <property type="match status" value="1"/>
</dbReference>
<protein>
    <submittedName>
        <fullName evidence="2">Alpha/beta hydrolase fold-1</fullName>
    </submittedName>
</protein>
<evidence type="ECO:0000313" key="3">
    <source>
        <dbReference type="Proteomes" id="UP001610334"/>
    </source>
</evidence>
<accession>A0ABR4H120</accession>
<dbReference type="InterPro" id="IPR000073">
    <property type="entry name" value="AB_hydrolase_1"/>
</dbReference>
<feature type="domain" description="AB hydrolase-1" evidence="1">
    <location>
        <begin position="8"/>
        <end position="245"/>
    </location>
</feature>
<proteinExistence type="predicted"/>
<organism evidence="2 3">
    <name type="scientific">Aspergillus granulosus</name>
    <dbReference type="NCBI Taxonomy" id="176169"/>
    <lineage>
        <taxon>Eukaryota</taxon>
        <taxon>Fungi</taxon>
        <taxon>Dikarya</taxon>
        <taxon>Ascomycota</taxon>
        <taxon>Pezizomycotina</taxon>
        <taxon>Eurotiomycetes</taxon>
        <taxon>Eurotiomycetidae</taxon>
        <taxon>Eurotiales</taxon>
        <taxon>Aspergillaceae</taxon>
        <taxon>Aspergillus</taxon>
        <taxon>Aspergillus subgen. Nidulantes</taxon>
    </lineage>
</organism>
<keyword evidence="3" id="KW-1185">Reference proteome</keyword>
<reference evidence="2 3" key="1">
    <citation type="submission" date="2024-07" db="EMBL/GenBank/DDBJ databases">
        <title>Section-level genome sequencing and comparative genomics of Aspergillus sections Usti and Cavernicolus.</title>
        <authorList>
            <consortium name="Lawrence Berkeley National Laboratory"/>
            <person name="Nybo J.L."/>
            <person name="Vesth T.C."/>
            <person name="Theobald S."/>
            <person name="Frisvad J.C."/>
            <person name="Larsen T.O."/>
            <person name="Kjaerboelling I."/>
            <person name="Rothschild-Mancinelli K."/>
            <person name="Lyhne E.K."/>
            <person name="Kogle M.E."/>
            <person name="Barry K."/>
            <person name="Clum A."/>
            <person name="Na H."/>
            <person name="Ledsgaard L."/>
            <person name="Lin J."/>
            <person name="Lipzen A."/>
            <person name="Kuo A."/>
            <person name="Riley R."/>
            <person name="Mondo S."/>
            <person name="Labutti K."/>
            <person name="Haridas S."/>
            <person name="Pangalinan J."/>
            <person name="Salamov A.A."/>
            <person name="Simmons B.A."/>
            <person name="Magnuson J.K."/>
            <person name="Chen J."/>
            <person name="Drula E."/>
            <person name="Henrissat B."/>
            <person name="Wiebenga A."/>
            <person name="Lubbers R.J."/>
            <person name="Gomes A.C."/>
            <person name="Makela M.R."/>
            <person name="Stajich J."/>
            <person name="Grigoriev I.V."/>
            <person name="Mortensen U.H."/>
            <person name="De Vries R.P."/>
            <person name="Baker S.E."/>
            <person name="Andersen M.R."/>
        </authorList>
    </citation>
    <scope>NUCLEOTIDE SEQUENCE [LARGE SCALE GENOMIC DNA]</scope>
    <source>
        <strain evidence="2 3">CBS 588.65</strain>
    </source>
</reference>
<evidence type="ECO:0000313" key="2">
    <source>
        <dbReference type="EMBL" id="KAL2809148.1"/>
    </source>
</evidence>
<dbReference type="InterPro" id="IPR029058">
    <property type="entry name" value="AB_hydrolase_fold"/>
</dbReference>
<name>A0ABR4H120_9EURO</name>
<dbReference type="Proteomes" id="UP001610334">
    <property type="component" value="Unassembled WGS sequence"/>
</dbReference>
<gene>
    <name evidence="2" type="ORF">BJX63DRAFT_371629</name>
</gene>
<sequence>MSSAKPLLVILPGAFHTPANYRKVTNPLRASGYGILGVDYLVTATSTQPDPNPAHSFLDDAAALRQKLIPLFNEGRTAVLISHSYGSLPATHTVQEQTIVEREKRGEKGGIMAVISIAGFAFPARHKNIMGEDSESPAMPFHVIENGITYLQPSAKQLFFSGLSLDKIDSEWDNLALKQTRKSFTDFPQYIESEIQCAKTYILCEEDQAVPPAFQEYMASVGGYDVVRVKSGHAPFLSIPEEIVRIVEEVVRKVN</sequence>
<keyword evidence="2" id="KW-0378">Hydrolase</keyword>